<evidence type="ECO:0000256" key="2">
    <source>
        <dbReference type="SAM" id="Phobius"/>
    </source>
</evidence>
<dbReference type="SMART" id="SM00978">
    <property type="entry name" value="Tim44"/>
    <property type="match status" value="1"/>
</dbReference>
<dbReference type="OrthoDB" id="5298777at2"/>
<feature type="compositionally biased region" description="Low complexity" evidence="1">
    <location>
        <begin position="145"/>
        <end position="164"/>
    </location>
</feature>
<feature type="compositionally biased region" description="Low complexity" evidence="1">
    <location>
        <begin position="38"/>
        <end position="49"/>
    </location>
</feature>
<evidence type="ECO:0000256" key="1">
    <source>
        <dbReference type="SAM" id="MobiDB-lite"/>
    </source>
</evidence>
<protein>
    <submittedName>
        <fullName evidence="5">Predicted lipid-binding transport protein, Tim44 family</fullName>
    </submittedName>
</protein>
<sequence length="319" mass="33823">MKKLTGLMFSVLIAATLAVSGSGDAYAKRLGGGSSFGSRPSYSQPYSRSATPSTQPGYGQPGATAQQPAYSPAAQRNQGIRDSLAQRGGFMRMLGGLALGGLLGAMLFGGGFEGINFLDILLFAGVAFLLFKLFAARRGAAMGRPAPAQGYYPPEPESQSQPYQRQAGAGFDTDVMSTKNHVGGTAGFQAAPALPADFDAAAFLNGAKAAYALMQQAWDRGDLADLRSLTTDKVFGELQDQLRARGGAPNQTELLQVEAEILEVRDAGADREVAVLFDTVLREAPGAAPAQVREVWHFTRPRNSRQPTWFLDGIQQVEA</sequence>
<feature type="signal peptide" evidence="3">
    <location>
        <begin position="1"/>
        <end position="27"/>
    </location>
</feature>
<feature type="compositionally biased region" description="Polar residues" evidence="1">
    <location>
        <begin position="50"/>
        <end position="78"/>
    </location>
</feature>
<gene>
    <name evidence="5" type="ORF">SAMN02949497_1807</name>
</gene>
<evidence type="ECO:0000256" key="3">
    <source>
        <dbReference type="SAM" id="SignalP"/>
    </source>
</evidence>
<keyword evidence="6" id="KW-1185">Reference proteome</keyword>
<feature type="chain" id="PRO_5012418724" evidence="3">
    <location>
        <begin position="28"/>
        <end position="319"/>
    </location>
</feature>
<dbReference type="Pfam" id="PF04280">
    <property type="entry name" value="Tim44"/>
    <property type="match status" value="1"/>
</dbReference>
<dbReference type="InterPro" id="IPR032710">
    <property type="entry name" value="NTF2-like_dom_sf"/>
</dbReference>
<evidence type="ECO:0000313" key="6">
    <source>
        <dbReference type="Proteomes" id="UP000192923"/>
    </source>
</evidence>
<dbReference type="Proteomes" id="UP000192923">
    <property type="component" value="Unassembled WGS sequence"/>
</dbReference>
<feature type="region of interest" description="Disordered" evidence="1">
    <location>
        <begin position="37"/>
        <end position="78"/>
    </location>
</feature>
<keyword evidence="2" id="KW-0472">Membrane</keyword>
<feature type="region of interest" description="Disordered" evidence="1">
    <location>
        <begin position="145"/>
        <end position="166"/>
    </location>
</feature>
<evidence type="ECO:0000259" key="4">
    <source>
        <dbReference type="SMART" id="SM00978"/>
    </source>
</evidence>
<feature type="transmembrane region" description="Helical" evidence="2">
    <location>
        <begin position="90"/>
        <end position="108"/>
    </location>
</feature>
<reference evidence="5 6" key="1">
    <citation type="submission" date="2016-12" db="EMBL/GenBank/DDBJ databases">
        <authorList>
            <person name="Song W.-J."/>
            <person name="Kurnit D.M."/>
        </authorList>
    </citation>
    <scope>NUCLEOTIDE SEQUENCE [LARGE SCALE GENOMIC DNA]</scope>
    <source>
        <strain evidence="5 6">175</strain>
    </source>
</reference>
<organism evidence="5 6">
    <name type="scientific">Methylomagnum ishizawai</name>
    <dbReference type="NCBI Taxonomy" id="1760988"/>
    <lineage>
        <taxon>Bacteria</taxon>
        <taxon>Pseudomonadati</taxon>
        <taxon>Pseudomonadota</taxon>
        <taxon>Gammaproteobacteria</taxon>
        <taxon>Methylococcales</taxon>
        <taxon>Methylococcaceae</taxon>
        <taxon>Methylomagnum</taxon>
    </lineage>
</organism>
<keyword evidence="2" id="KW-0812">Transmembrane</keyword>
<dbReference type="Gene3D" id="3.10.450.240">
    <property type="match status" value="1"/>
</dbReference>
<dbReference type="EMBL" id="FXAM01000001">
    <property type="protein sequence ID" value="SMF94489.1"/>
    <property type="molecule type" value="Genomic_DNA"/>
</dbReference>
<keyword evidence="2" id="KW-1133">Transmembrane helix</keyword>
<proteinExistence type="predicted"/>
<feature type="domain" description="Tim44-like" evidence="4">
    <location>
        <begin position="184"/>
        <end position="316"/>
    </location>
</feature>
<dbReference type="RefSeq" id="WP_085211918.1">
    <property type="nucleotide sequence ID" value="NZ_FXAM01000001.1"/>
</dbReference>
<dbReference type="AlphaFoldDB" id="A0A1Y6CV08"/>
<dbReference type="PANTHER" id="PTHR41542">
    <property type="entry name" value="BLL5807 PROTEIN"/>
    <property type="match status" value="1"/>
</dbReference>
<accession>A0A1Y6CV08</accession>
<dbReference type="STRING" id="1760988.SAMN02949497_1807"/>
<feature type="transmembrane region" description="Helical" evidence="2">
    <location>
        <begin position="115"/>
        <end position="135"/>
    </location>
</feature>
<dbReference type="PANTHER" id="PTHR41542:SF1">
    <property type="entry name" value="BLL5807 PROTEIN"/>
    <property type="match status" value="1"/>
</dbReference>
<keyword evidence="3" id="KW-0732">Signal</keyword>
<dbReference type="InterPro" id="IPR007379">
    <property type="entry name" value="Tim44-like_dom"/>
</dbReference>
<dbReference type="SUPFAM" id="SSF54427">
    <property type="entry name" value="NTF2-like"/>
    <property type="match status" value="1"/>
</dbReference>
<name>A0A1Y6CV08_9GAMM</name>
<evidence type="ECO:0000313" key="5">
    <source>
        <dbReference type="EMBL" id="SMF94489.1"/>
    </source>
</evidence>